<dbReference type="GO" id="GO:0016788">
    <property type="term" value="F:hydrolase activity, acting on ester bonds"/>
    <property type="evidence" value="ECO:0007669"/>
    <property type="project" value="UniProtKB-UniRule"/>
</dbReference>
<dbReference type="EC" id="3.1.-.-" evidence="5"/>
<evidence type="ECO:0000313" key="7">
    <source>
        <dbReference type="EMBL" id="HHO73303.1"/>
    </source>
</evidence>
<dbReference type="PANTHER" id="PTHR33317:SF4">
    <property type="entry name" value="POLYNUCLEOTIDYL TRANSFERASE, RIBONUCLEASE H-LIKE SUPERFAMILY PROTEIN"/>
    <property type="match status" value="1"/>
</dbReference>
<reference evidence="7" key="1">
    <citation type="journal article" date="2020" name="mSystems">
        <title>Genome- and Community-Level Interaction Insights into Carbon Utilization and Element Cycling Functions of Hydrothermarchaeota in Hydrothermal Sediment.</title>
        <authorList>
            <person name="Zhou Z."/>
            <person name="Liu Y."/>
            <person name="Xu W."/>
            <person name="Pan J."/>
            <person name="Luo Z.H."/>
            <person name="Li M."/>
        </authorList>
    </citation>
    <scope>NUCLEOTIDE SEQUENCE [LARGE SCALE GENOMIC DNA]</scope>
    <source>
        <strain evidence="7">SpSt-114</strain>
    </source>
</reference>
<dbReference type="InterPro" id="IPR012337">
    <property type="entry name" value="RNaseH-like_sf"/>
</dbReference>
<sequence length="131" mass="14627">MKVLAIDWGTKKIGLALGDTSLKLAVPLKPLANREGVYSSILSIIQEYGVNLVLLGLPLTPSGKEGQRALEVRKFAKELESMLPEGVSLDFWDERYTTEEALRLVESSHKKKELKDSLSAYVMLIEFFDSL</sequence>
<keyword evidence="2 5" id="KW-0690">Ribosome biogenesis</keyword>
<gene>
    <name evidence="7" type="primary">ruvX</name>
    <name evidence="7" type="ORF">ENN04_01530</name>
</gene>
<evidence type="ECO:0000259" key="6">
    <source>
        <dbReference type="SMART" id="SM00732"/>
    </source>
</evidence>
<feature type="domain" description="YqgF/RNase H-like" evidence="6">
    <location>
        <begin position="1"/>
        <end position="101"/>
    </location>
</feature>
<dbReference type="GO" id="GO:0004518">
    <property type="term" value="F:nuclease activity"/>
    <property type="evidence" value="ECO:0007669"/>
    <property type="project" value="UniProtKB-KW"/>
</dbReference>
<proteinExistence type="inferred from homology"/>
<dbReference type="Pfam" id="PF03652">
    <property type="entry name" value="RuvX"/>
    <property type="match status" value="1"/>
</dbReference>
<evidence type="ECO:0000256" key="4">
    <source>
        <dbReference type="ARBA" id="ARBA00022801"/>
    </source>
</evidence>
<accession>A0A7C5SW80</accession>
<dbReference type="SUPFAM" id="SSF53098">
    <property type="entry name" value="Ribonuclease H-like"/>
    <property type="match status" value="1"/>
</dbReference>
<dbReference type="InterPro" id="IPR006641">
    <property type="entry name" value="YqgF/RNaseH-like_dom"/>
</dbReference>
<comment type="caution">
    <text evidence="7">The sequence shown here is derived from an EMBL/GenBank/DDBJ whole genome shotgun (WGS) entry which is preliminary data.</text>
</comment>
<keyword evidence="1 5" id="KW-0963">Cytoplasm</keyword>
<keyword evidence="4 5" id="KW-0378">Hydrolase</keyword>
<comment type="subcellular location">
    <subcellularLocation>
        <location evidence="5">Cytoplasm</location>
    </subcellularLocation>
</comment>
<evidence type="ECO:0000256" key="2">
    <source>
        <dbReference type="ARBA" id="ARBA00022517"/>
    </source>
</evidence>
<dbReference type="InterPro" id="IPR037027">
    <property type="entry name" value="YqgF/RNaseH-like_dom_sf"/>
</dbReference>
<name>A0A7C5SW80_9AQUI</name>
<dbReference type="Gene3D" id="3.30.420.140">
    <property type="entry name" value="YqgF/RNase H-like domain"/>
    <property type="match status" value="1"/>
</dbReference>
<organism evidence="7">
    <name type="scientific">Thermocrinis ruber</name>
    <dbReference type="NCBI Taxonomy" id="75906"/>
    <lineage>
        <taxon>Bacteria</taxon>
        <taxon>Pseudomonadati</taxon>
        <taxon>Aquificota</taxon>
        <taxon>Aquificia</taxon>
        <taxon>Aquificales</taxon>
        <taxon>Aquificaceae</taxon>
        <taxon>Thermocrinis</taxon>
    </lineage>
</organism>
<dbReference type="AlphaFoldDB" id="A0A7C5SW80"/>
<evidence type="ECO:0000256" key="1">
    <source>
        <dbReference type="ARBA" id="ARBA00022490"/>
    </source>
</evidence>
<dbReference type="HAMAP" id="MF_00651">
    <property type="entry name" value="Nuclease_YqgF"/>
    <property type="match status" value="1"/>
</dbReference>
<dbReference type="GO" id="GO:0000967">
    <property type="term" value="P:rRNA 5'-end processing"/>
    <property type="evidence" value="ECO:0007669"/>
    <property type="project" value="UniProtKB-UniRule"/>
</dbReference>
<comment type="similarity">
    <text evidence="5">Belongs to the YqgF HJR family.</text>
</comment>
<dbReference type="GO" id="GO:0005829">
    <property type="term" value="C:cytosol"/>
    <property type="evidence" value="ECO:0007669"/>
    <property type="project" value="TreeGrafter"/>
</dbReference>
<keyword evidence="3 5" id="KW-0540">Nuclease</keyword>
<dbReference type="PANTHER" id="PTHR33317">
    <property type="entry name" value="POLYNUCLEOTIDYL TRANSFERASE, RIBONUCLEASE H-LIKE SUPERFAMILY PROTEIN"/>
    <property type="match status" value="1"/>
</dbReference>
<evidence type="ECO:0000256" key="3">
    <source>
        <dbReference type="ARBA" id="ARBA00022722"/>
    </source>
</evidence>
<evidence type="ECO:0000256" key="5">
    <source>
        <dbReference type="HAMAP-Rule" id="MF_00651"/>
    </source>
</evidence>
<dbReference type="SMART" id="SM00732">
    <property type="entry name" value="YqgFc"/>
    <property type="match status" value="1"/>
</dbReference>
<dbReference type="CDD" id="cd16964">
    <property type="entry name" value="YqgF"/>
    <property type="match status" value="1"/>
</dbReference>
<dbReference type="EMBL" id="DSAC01000019">
    <property type="protein sequence ID" value="HHO73303.1"/>
    <property type="molecule type" value="Genomic_DNA"/>
</dbReference>
<dbReference type="InterPro" id="IPR005227">
    <property type="entry name" value="YqgF"/>
</dbReference>
<dbReference type="NCBIfam" id="TIGR00250">
    <property type="entry name" value="RNAse_H_YqgF"/>
    <property type="match status" value="1"/>
</dbReference>
<comment type="function">
    <text evidence="5">Could be a nuclease involved in processing of the 5'-end of pre-16S rRNA.</text>
</comment>
<protein>
    <recommendedName>
        <fullName evidence="5">Putative pre-16S rRNA nuclease</fullName>
        <ecNumber evidence="5">3.1.-.-</ecNumber>
    </recommendedName>
</protein>